<dbReference type="STRING" id="1423795.FD12_GL001143"/>
<dbReference type="InterPro" id="IPR036388">
    <property type="entry name" value="WH-like_DNA-bd_sf"/>
</dbReference>
<evidence type="ECO:0000256" key="3">
    <source>
        <dbReference type="ARBA" id="ARBA00023082"/>
    </source>
</evidence>
<proteinExistence type="inferred from homology"/>
<evidence type="ECO:0000256" key="4">
    <source>
        <dbReference type="ARBA" id="ARBA00023125"/>
    </source>
</evidence>
<dbReference type="AlphaFoldDB" id="A0A512PME8"/>
<evidence type="ECO:0000256" key="1">
    <source>
        <dbReference type="ARBA" id="ARBA00010641"/>
    </source>
</evidence>
<comment type="similarity">
    <text evidence="1">Belongs to the sigma-70 factor family. ECF subfamily.</text>
</comment>
<dbReference type="InterPro" id="IPR013324">
    <property type="entry name" value="RNA_pol_sigma_r3/r4-like"/>
</dbReference>
<keyword evidence="3" id="KW-0731">Sigma factor</keyword>
<dbReference type="Gene3D" id="1.10.10.10">
    <property type="entry name" value="Winged helix-like DNA-binding domain superfamily/Winged helix DNA-binding domain"/>
    <property type="match status" value="1"/>
</dbReference>
<dbReference type="InterPro" id="IPR039425">
    <property type="entry name" value="RNA_pol_sigma-70-like"/>
</dbReference>
<dbReference type="Gene3D" id="1.10.1740.10">
    <property type="match status" value="1"/>
</dbReference>
<comment type="caution">
    <text evidence="8">The sequence shown here is derived from an EMBL/GenBank/DDBJ whole genome shotgun (WGS) entry which is preliminary data.</text>
</comment>
<dbReference type="InterPro" id="IPR013325">
    <property type="entry name" value="RNA_pol_sigma_r2"/>
</dbReference>
<keyword evidence="2" id="KW-0805">Transcription regulation</keyword>
<dbReference type="InterPro" id="IPR013249">
    <property type="entry name" value="RNA_pol_sigma70_r4_t2"/>
</dbReference>
<dbReference type="GO" id="GO:0006352">
    <property type="term" value="P:DNA-templated transcription initiation"/>
    <property type="evidence" value="ECO:0007669"/>
    <property type="project" value="InterPro"/>
</dbReference>
<dbReference type="InterPro" id="IPR014284">
    <property type="entry name" value="RNA_pol_sigma-70_dom"/>
</dbReference>
<reference evidence="8 9" key="1">
    <citation type="submission" date="2019-07" db="EMBL/GenBank/DDBJ databases">
        <title>Whole genome shotgun sequence of Lactobacillus rapi NBRC 109618.</title>
        <authorList>
            <person name="Hosoyama A."/>
            <person name="Uohara A."/>
            <person name="Ohji S."/>
            <person name="Ichikawa N."/>
        </authorList>
    </citation>
    <scope>NUCLEOTIDE SEQUENCE [LARGE SCALE GENOMIC DNA]</scope>
    <source>
        <strain evidence="8 9">NBRC 109618</strain>
    </source>
</reference>
<keyword evidence="4" id="KW-0238">DNA-binding</keyword>
<protein>
    <submittedName>
        <fullName evidence="8">DNA-directed RNA polymerase sigma-70 factor</fullName>
    </submittedName>
</protein>
<dbReference type="SUPFAM" id="SSF88659">
    <property type="entry name" value="Sigma3 and sigma4 domains of RNA polymerase sigma factors"/>
    <property type="match status" value="1"/>
</dbReference>
<name>A0A512PME8_9LACO</name>
<evidence type="ECO:0000256" key="5">
    <source>
        <dbReference type="ARBA" id="ARBA00023163"/>
    </source>
</evidence>
<dbReference type="RefSeq" id="WP_056983347.1">
    <property type="nucleotide sequence ID" value="NZ_BKAM01000016.1"/>
</dbReference>
<evidence type="ECO:0000259" key="6">
    <source>
        <dbReference type="Pfam" id="PF04542"/>
    </source>
</evidence>
<dbReference type="NCBIfam" id="TIGR02937">
    <property type="entry name" value="sigma70-ECF"/>
    <property type="match status" value="1"/>
</dbReference>
<feature type="domain" description="RNA polymerase sigma-70 region 2" evidence="6">
    <location>
        <begin position="17"/>
        <end position="75"/>
    </location>
</feature>
<accession>A0A512PME8</accession>
<keyword evidence="8" id="KW-0240">DNA-directed RNA polymerase</keyword>
<dbReference type="EMBL" id="BKAM01000016">
    <property type="protein sequence ID" value="GEP72376.1"/>
    <property type="molecule type" value="Genomic_DNA"/>
</dbReference>
<dbReference type="SUPFAM" id="SSF88946">
    <property type="entry name" value="Sigma2 domain of RNA polymerase sigma factors"/>
    <property type="match status" value="1"/>
</dbReference>
<dbReference type="Pfam" id="PF04542">
    <property type="entry name" value="Sigma70_r2"/>
    <property type="match status" value="1"/>
</dbReference>
<gene>
    <name evidence="8" type="ORF">LRA02_12440</name>
</gene>
<dbReference type="PANTHER" id="PTHR43133">
    <property type="entry name" value="RNA POLYMERASE ECF-TYPE SIGMA FACTO"/>
    <property type="match status" value="1"/>
</dbReference>
<evidence type="ECO:0000313" key="9">
    <source>
        <dbReference type="Proteomes" id="UP000321569"/>
    </source>
</evidence>
<dbReference type="GO" id="GO:0016987">
    <property type="term" value="F:sigma factor activity"/>
    <property type="evidence" value="ECO:0007669"/>
    <property type="project" value="UniProtKB-KW"/>
</dbReference>
<dbReference type="PANTHER" id="PTHR43133:SF8">
    <property type="entry name" value="RNA POLYMERASE SIGMA FACTOR HI_1459-RELATED"/>
    <property type="match status" value="1"/>
</dbReference>
<dbReference type="OrthoDB" id="9784984at2"/>
<dbReference type="Pfam" id="PF08281">
    <property type="entry name" value="Sigma70_r4_2"/>
    <property type="match status" value="1"/>
</dbReference>
<keyword evidence="5" id="KW-0804">Transcription</keyword>
<evidence type="ECO:0000256" key="2">
    <source>
        <dbReference type="ARBA" id="ARBA00023015"/>
    </source>
</evidence>
<dbReference type="GO" id="GO:0003677">
    <property type="term" value="F:DNA binding"/>
    <property type="evidence" value="ECO:0007669"/>
    <property type="project" value="UniProtKB-KW"/>
</dbReference>
<evidence type="ECO:0000313" key="8">
    <source>
        <dbReference type="EMBL" id="GEP72376.1"/>
    </source>
</evidence>
<dbReference type="GO" id="GO:0000428">
    <property type="term" value="C:DNA-directed RNA polymerase complex"/>
    <property type="evidence" value="ECO:0007669"/>
    <property type="project" value="UniProtKB-KW"/>
</dbReference>
<evidence type="ECO:0000259" key="7">
    <source>
        <dbReference type="Pfam" id="PF08281"/>
    </source>
</evidence>
<organism evidence="8 9">
    <name type="scientific">Lentilactobacillus rapi</name>
    <dbReference type="NCBI Taxonomy" id="481723"/>
    <lineage>
        <taxon>Bacteria</taxon>
        <taxon>Bacillati</taxon>
        <taxon>Bacillota</taxon>
        <taxon>Bacilli</taxon>
        <taxon>Lactobacillales</taxon>
        <taxon>Lactobacillaceae</taxon>
        <taxon>Lentilactobacillus</taxon>
    </lineage>
</organism>
<feature type="domain" description="RNA polymerase sigma factor 70 region 4 type 2" evidence="7">
    <location>
        <begin position="102"/>
        <end position="153"/>
    </location>
</feature>
<dbReference type="InterPro" id="IPR007627">
    <property type="entry name" value="RNA_pol_sigma70_r2"/>
</dbReference>
<dbReference type="Proteomes" id="UP000321569">
    <property type="component" value="Unassembled WGS sequence"/>
</dbReference>
<sequence length="163" mass="19117">MKLDGYETLIKNISIDLMHYLIQQGADRELAEDVIQDVFVKILEMDIILPPNDIRPYMYRMARNQYFDRYRHQARFKKLLQLYLIPKADRPLVQTTSEQNDQLAKVLHKLAAKDRQLLKAKYLDNQSIDQLATQAGKSPAAIKMRLYRIRRKIRKVLGDSSNG</sequence>